<dbReference type="EMBL" id="JQED01000003">
    <property type="protein sequence ID" value="KGJ95572.1"/>
    <property type="molecule type" value="Genomic_DNA"/>
</dbReference>
<evidence type="ECO:0000313" key="2">
    <source>
        <dbReference type="EMBL" id="KGJ95572.1"/>
    </source>
</evidence>
<dbReference type="PANTHER" id="PTHR35175">
    <property type="entry name" value="DUF1289 DOMAIN-CONTAINING PROTEIN"/>
    <property type="match status" value="1"/>
</dbReference>
<feature type="compositionally biased region" description="Acidic residues" evidence="1">
    <location>
        <begin position="95"/>
        <end position="106"/>
    </location>
</feature>
<feature type="compositionally biased region" description="Basic residues" evidence="1">
    <location>
        <begin position="53"/>
        <end position="63"/>
    </location>
</feature>
<protein>
    <recommendedName>
        <fullName evidence="4">DUF1289 domain-containing protein</fullName>
    </recommendedName>
</protein>
<dbReference type="Proteomes" id="UP000029843">
    <property type="component" value="Unassembled WGS sequence"/>
</dbReference>
<dbReference type="RefSeq" id="WP_033092111.1">
    <property type="nucleotide sequence ID" value="NZ_JQED01000003.1"/>
</dbReference>
<feature type="compositionally biased region" description="Basic and acidic residues" evidence="1">
    <location>
        <begin position="64"/>
        <end position="80"/>
    </location>
</feature>
<dbReference type="OrthoDB" id="8911262at2"/>
<organism evidence="2 3">
    <name type="scientific">Colwellia psychrerythraea</name>
    <name type="common">Vibrio psychroerythus</name>
    <dbReference type="NCBI Taxonomy" id="28229"/>
    <lineage>
        <taxon>Bacteria</taxon>
        <taxon>Pseudomonadati</taxon>
        <taxon>Pseudomonadota</taxon>
        <taxon>Gammaproteobacteria</taxon>
        <taxon>Alteromonadales</taxon>
        <taxon>Colwelliaceae</taxon>
        <taxon>Colwellia</taxon>
    </lineage>
</organism>
<proteinExistence type="predicted"/>
<comment type="caution">
    <text evidence="2">The sequence shown here is derived from an EMBL/GenBank/DDBJ whole genome shotgun (WGS) entry which is preliminary data.</text>
</comment>
<dbReference type="PANTHER" id="PTHR35175:SF1">
    <property type="entry name" value="OXIDOREDUCTASE"/>
    <property type="match status" value="1"/>
</dbReference>
<name>A0A099L0E7_COLPS</name>
<accession>A0A099L0E7</accession>
<evidence type="ECO:0008006" key="4">
    <source>
        <dbReference type="Google" id="ProtNLM"/>
    </source>
</evidence>
<dbReference type="InterPro" id="IPR010710">
    <property type="entry name" value="DUF1289"/>
</dbReference>
<sequence>MQLEFFDVPSPCIGICQSDDKGHCLGCMRSRKERLEWKTFNNDEKQKVIKRCIQRKKRKNNQHKPKELEAVAKEESEVDRQPSLLDPPSKKQIVPDDDIDFSEFEL</sequence>
<dbReference type="AlphaFoldDB" id="A0A099L0E7"/>
<reference evidence="2 3" key="1">
    <citation type="submission" date="2014-08" db="EMBL/GenBank/DDBJ databases">
        <title>Genomic and Phenotypic Diversity of Colwellia psychrerythraea strains from Disparate Marine Basins.</title>
        <authorList>
            <person name="Techtmann S.M."/>
            <person name="Stelling S.C."/>
            <person name="Utturkar S.M."/>
            <person name="Alshibli N."/>
            <person name="Harris A."/>
            <person name="Brown S.D."/>
            <person name="Hazen T.C."/>
        </authorList>
    </citation>
    <scope>NUCLEOTIDE SEQUENCE [LARGE SCALE GENOMIC DNA]</scope>
    <source>
        <strain evidence="2 3">ND2E</strain>
    </source>
</reference>
<dbReference type="PATRIC" id="fig|28229.4.peg.349"/>
<evidence type="ECO:0000256" key="1">
    <source>
        <dbReference type="SAM" id="MobiDB-lite"/>
    </source>
</evidence>
<dbReference type="Pfam" id="PF06945">
    <property type="entry name" value="DUF1289"/>
    <property type="match status" value="1"/>
</dbReference>
<evidence type="ECO:0000313" key="3">
    <source>
        <dbReference type="Proteomes" id="UP000029843"/>
    </source>
</evidence>
<gene>
    <name evidence="2" type="ORF">ND2E_1354</name>
</gene>
<feature type="region of interest" description="Disordered" evidence="1">
    <location>
        <begin position="53"/>
        <end position="106"/>
    </location>
</feature>